<dbReference type="GO" id="GO:0022857">
    <property type="term" value="F:transmembrane transporter activity"/>
    <property type="evidence" value="ECO:0007669"/>
    <property type="project" value="UniProtKB-UniRule"/>
</dbReference>
<keyword evidence="5 7" id="KW-1133">Transmembrane helix</keyword>
<dbReference type="PANTHER" id="PTHR33362:SF2">
    <property type="entry name" value="TRAP TRANSPORTER LARGE PERMEASE PROTEIN"/>
    <property type="match status" value="1"/>
</dbReference>
<keyword evidence="6 7" id="KW-0472">Membrane</keyword>
<evidence type="ECO:0000256" key="3">
    <source>
        <dbReference type="ARBA" id="ARBA00022519"/>
    </source>
</evidence>
<feature type="transmembrane region" description="Helical" evidence="7">
    <location>
        <begin position="168"/>
        <end position="194"/>
    </location>
</feature>
<accession>A0A286IAZ2</accession>
<keyword evidence="4 7" id="KW-0812">Transmembrane</keyword>
<dbReference type="RefSeq" id="WP_097107747.1">
    <property type="nucleotide sequence ID" value="NZ_OCPC01000003.1"/>
</dbReference>
<evidence type="ECO:0000313" key="10">
    <source>
        <dbReference type="Proteomes" id="UP000219465"/>
    </source>
</evidence>
<dbReference type="InterPro" id="IPR004681">
    <property type="entry name" value="TRAP_DctM"/>
</dbReference>
<keyword evidence="2" id="KW-1003">Cell membrane</keyword>
<dbReference type="Proteomes" id="UP000219465">
    <property type="component" value="Unassembled WGS sequence"/>
</dbReference>
<evidence type="ECO:0000256" key="2">
    <source>
        <dbReference type="ARBA" id="ARBA00022475"/>
    </source>
</evidence>
<feature type="transmembrane region" description="Helical" evidence="7">
    <location>
        <begin position="215"/>
        <end position="238"/>
    </location>
</feature>
<dbReference type="InterPro" id="IPR010656">
    <property type="entry name" value="DctM"/>
</dbReference>
<evidence type="ECO:0000256" key="1">
    <source>
        <dbReference type="ARBA" id="ARBA00004429"/>
    </source>
</evidence>
<gene>
    <name evidence="9" type="ORF">SAMN05877838_2128</name>
</gene>
<sequence>MTLSLSILLISFMGLILAGLPIAWAMMASVLIWIGVTGNWYFLPIASERVYQGMDSFVLMAVPLFILAGEMVNAGKITDRLVNFANAIFGWMRGGLAQVNVGASILFSGITGVALGDIASLGRVFIPAMIRQGYTPAYAAAVTASSSIIGPMVPPSLIAVIYGSMADVSIGALMAATLIPGLLIGVIQMGLIAVQARYYNFPRVEMDRSPRAIGVATGHALVPLMIPVIILTGMLGGIMTPTEAGGVAAAYALVISIVLYRSIRLSALADVFSRSALFSGQLLIIVGCGAAFSWAMGMENVPQLVGATVESWGLGYLGTMLVFNLILLVLGMVIDPTTVIILFGPLLSLAATRAGIDPLHFGTVAILNLNVGLLTPPLGVCLFAAEKIAGCGLWPLLRSTAPFLLVTLCMLVVVAAFPEISLWLPGILGF</sequence>
<feature type="transmembrane region" description="Helical" evidence="7">
    <location>
        <begin position="7"/>
        <end position="36"/>
    </location>
</feature>
<reference evidence="10" key="1">
    <citation type="submission" date="2017-08" db="EMBL/GenBank/DDBJ databases">
        <authorList>
            <person name="Varghese N."/>
            <person name="Submissions S."/>
        </authorList>
    </citation>
    <scope>NUCLEOTIDE SEQUENCE [LARGE SCALE GENOMIC DNA]</scope>
    <source>
        <strain evidence="10">KCTC 23107</strain>
    </source>
</reference>
<feature type="transmembrane region" description="Helical" evidence="7">
    <location>
        <begin position="339"/>
        <end position="356"/>
    </location>
</feature>
<comment type="subunit">
    <text evidence="7">The complex comprises the extracytoplasmic solute receptor protein and the two transmembrane proteins.</text>
</comment>
<evidence type="ECO:0000256" key="4">
    <source>
        <dbReference type="ARBA" id="ARBA00022692"/>
    </source>
</evidence>
<dbReference type="EMBL" id="OCPC01000003">
    <property type="protein sequence ID" value="SOE17232.1"/>
    <property type="molecule type" value="Genomic_DNA"/>
</dbReference>
<evidence type="ECO:0000256" key="5">
    <source>
        <dbReference type="ARBA" id="ARBA00022989"/>
    </source>
</evidence>
<feature type="domain" description="TRAP C4-dicarboxylate transport system permease DctM subunit" evidence="8">
    <location>
        <begin position="9"/>
        <end position="420"/>
    </location>
</feature>
<evidence type="ECO:0000256" key="7">
    <source>
        <dbReference type="RuleBase" id="RU369079"/>
    </source>
</evidence>
<feature type="transmembrane region" description="Helical" evidence="7">
    <location>
        <begin position="244"/>
        <end position="263"/>
    </location>
</feature>
<dbReference type="GO" id="GO:0005886">
    <property type="term" value="C:plasma membrane"/>
    <property type="evidence" value="ECO:0007669"/>
    <property type="project" value="UniProtKB-SubCell"/>
</dbReference>
<dbReference type="OrthoDB" id="9790209at2"/>
<feature type="transmembrane region" description="Helical" evidence="7">
    <location>
        <begin position="105"/>
        <end position="126"/>
    </location>
</feature>
<feature type="transmembrane region" description="Helical" evidence="7">
    <location>
        <begin position="56"/>
        <end position="74"/>
    </location>
</feature>
<dbReference type="NCBIfam" id="TIGR00786">
    <property type="entry name" value="dctM"/>
    <property type="match status" value="1"/>
</dbReference>
<proteinExistence type="inferred from homology"/>
<evidence type="ECO:0000259" key="8">
    <source>
        <dbReference type="Pfam" id="PF06808"/>
    </source>
</evidence>
<keyword evidence="7" id="KW-0813">Transport</keyword>
<comment type="function">
    <text evidence="7">Part of the tripartite ATP-independent periplasmic (TRAP) transport system.</text>
</comment>
<feature type="transmembrane region" description="Helical" evidence="7">
    <location>
        <begin position="138"/>
        <end position="162"/>
    </location>
</feature>
<evidence type="ECO:0000256" key="6">
    <source>
        <dbReference type="ARBA" id="ARBA00023136"/>
    </source>
</evidence>
<feature type="transmembrane region" description="Helical" evidence="7">
    <location>
        <begin position="275"/>
        <end position="294"/>
    </location>
</feature>
<feature type="transmembrane region" description="Helical" evidence="7">
    <location>
        <begin position="314"/>
        <end position="334"/>
    </location>
</feature>
<feature type="transmembrane region" description="Helical" evidence="7">
    <location>
        <begin position="403"/>
        <end position="424"/>
    </location>
</feature>
<evidence type="ECO:0000313" key="9">
    <source>
        <dbReference type="EMBL" id="SOE17232.1"/>
    </source>
</evidence>
<comment type="subcellular location">
    <subcellularLocation>
        <location evidence="1 7">Cell inner membrane</location>
        <topology evidence="1 7">Multi-pass membrane protein</topology>
    </subcellularLocation>
</comment>
<dbReference type="PANTHER" id="PTHR33362">
    <property type="entry name" value="SIALIC ACID TRAP TRANSPORTER PERMEASE PROTEIN SIAT-RELATED"/>
    <property type="match status" value="1"/>
</dbReference>
<dbReference type="Pfam" id="PF06808">
    <property type="entry name" value="DctM"/>
    <property type="match status" value="1"/>
</dbReference>
<comment type="similarity">
    <text evidence="7">Belongs to the TRAP transporter large permease family.</text>
</comment>
<dbReference type="PIRSF" id="PIRSF006066">
    <property type="entry name" value="HI0050"/>
    <property type="match status" value="1"/>
</dbReference>
<organism evidence="9 10">
    <name type="scientific">Hoeflea halophila</name>
    <dbReference type="NCBI Taxonomy" id="714899"/>
    <lineage>
        <taxon>Bacteria</taxon>
        <taxon>Pseudomonadati</taxon>
        <taxon>Pseudomonadota</taxon>
        <taxon>Alphaproteobacteria</taxon>
        <taxon>Hyphomicrobiales</taxon>
        <taxon>Rhizobiaceae</taxon>
        <taxon>Hoeflea</taxon>
    </lineage>
</organism>
<dbReference type="AlphaFoldDB" id="A0A286IAZ2"/>
<name>A0A286IAZ2_9HYPH</name>
<protein>
    <recommendedName>
        <fullName evidence="7">TRAP transporter large permease protein</fullName>
    </recommendedName>
</protein>
<keyword evidence="3 7" id="KW-0997">Cell inner membrane</keyword>
<keyword evidence="10" id="KW-1185">Reference proteome</keyword>